<gene>
    <name evidence="7" type="ORF">UFOPK1788_00564</name>
</gene>
<feature type="transmembrane region" description="Helical" evidence="6">
    <location>
        <begin position="315"/>
        <end position="336"/>
    </location>
</feature>
<organism evidence="7">
    <name type="scientific">freshwater metagenome</name>
    <dbReference type="NCBI Taxonomy" id="449393"/>
    <lineage>
        <taxon>unclassified sequences</taxon>
        <taxon>metagenomes</taxon>
        <taxon>ecological metagenomes</taxon>
    </lineage>
</organism>
<accession>A0A6J6FXM4</accession>
<reference evidence="7" key="1">
    <citation type="submission" date="2020-05" db="EMBL/GenBank/DDBJ databases">
        <authorList>
            <person name="Chiriac C."/>
            <person name="Salcher M."/>
            <person name="Ghai R."/>
            <person name="Kavagutti S V."/>
        </authorList>
    </citation>
    <scope>NUCLEOTIDE SEQUENCE</scope>
</reference>
<dbReference type="PANTHER" id="PTHR11706">
    <property type="entry name" value="SOLUTE CARRIER PROTEIN FAMILY 11 MEMBER"/>
    <property type="match status" value="1"/>
</dbReference>
<dbReference type="AlphaFoldDB" id="A0A6J6FXM4"/>
<dbReference type="PRINTS" id="PR00447">
    <property type="entry name" value="NATRESASSCMP"/>
</dbReference>
<dbReference type="InterPro" id="IPR001046">
    <property type="entry name" value="NRAMP_fam"/>
</dbReference>
<feature type="transmembrane region" description="Helical" evidence="6">
    <location>
        <begin position="384"/>
        <end position="404"/>
    </location>
</feature>
<feature type="transmembrane region" description="Helical" evidence="6">
    <location>
        <begin position="342"/>
        <end position="364"/>
    </location>
</feature>
<evidence type="ECO:0000313" key="7">
    <source>
        <dbReference type="EMBL" id="CAB4591714.1"/>
    </source>
</evidence>
<dbReference type="GO" id="GO:0034755">
    <property type="term" value="P:iron ion transmembrane transport"/>
    <property type="evidence" value="ECO:0007669"/>
    <property type="project" value="TreeGrafter"/>
</dbReference>
<keyword evidence="3 6" id="KW-0812">Transmembrane</keyword>
<dbReference type="GO" id="GO:0005886">
    <property type="term" value="C:plasma membrane"/>
    <property type="evidence" value="ECO:0007669"/>
    <property type="project" value="TreeGrafter"/>
</dbReference>
<feature type="transmembrane region" description="Helical" evidence="6">
    <location>
        <begin position="150"/>
        <end position="168"/>
    </location>
</feature>
<dbReference type="EMBL" id="CAEZUE010000057">
    <property type="protein sequence ID" value="CAB4591714.1"/>
    <property type="molecule type" value="Genomic_DNA"/>
</dbReference>
<proteinExistence type="predicted"/>
<evidence type="ECO:0000256" key="3">
    <source>
        <dbReference type="ARBA" id="ARBA00022692"/>
    </source>
</evidence>
<feature type="transmembrane region" description="Helical" evidence="6">
    <location>
        <begin position="121"/>
        <end position="138"/>
    </location>
</feature>
<name>A0A6J6FXM4_9ZZZZ</name>
<sequence length="406" mass="41743">MPNRSAPSPIISLLGPAMVAGVAYLDPGNVASNITGGSQFGYLLIWVVVMGNLIAWVVQYLSAQLGIVTGLSLPEVMGKRIQSRTGRLAYWVQGELVAMATDVAEVIGGAVALYLLFDLPLWLGGLIVGAVSIGLLGVQSRFGPKPFERVIALFIVVIAIGFTASLFVHPVDGWAVVGGLVPRLEGSGSLLLAAAILGATVMPHAIYAHSAFSRDRFLSATGADIPRLLRATRIDVTVALAIAGAVNIALLVVGAAVLGDNPESETLTGAYSALNDELGIGIAILFAVGLLASSLASTAVGAYAGAEIMSGLTNFSVAPIVRRVITVIPALVLLIAGVEPTFALIVSQVILSFGIPFALIPLILVTGTRRLMGEHRAHSAVRTLAGIATVLVIVINGGLIALTLGA</sequence>
<keyword evidence="2" id="KW-0813">Transport</keyword>
<feature type="transmembrane region" description="Helical" evidence="6">
    <location>
        <begin position="188"/>
        <end position="208"/>
    </location>
</feature>
<dbReference type="NCBIfam" id="NF037982">
    <property type="entry name" value="Nramp_1"/>
    <property type="match status" value="1"/>
</dbReference>
<keyword evidence="5 6" id="KW-0472">Membrane</keyword>
<evidence type="ECO:0000256" key="5">
    <source>
        <dbReference type="ARBA" id="ARBA00023136"/>
    </source>
</evidence>
<evidence type="ECO:0000256" key="6">
    <source>
        <dbReference type="SAM" id="Phobius"/>
    </source>
</evidence>
<comment type="subcellular location">
    <subcellularLocation>
        <location evidence="1">Membrane</location>
        <topology evidence="1">Multi-pass membrane protein</topology>
    </subcellularLocation>
</comment>
<dbReference type="GO" id="GO:0005384">
    <property type="term" value="F:manganese ion transmembrane transporter activity"/>
    <property type="evidence" value="ECO:0007669"/>
    <property type="project" value="TreeGrafter"/>
</dbReference>
<feature type="transmembrane region" description="Helical" evidence="6">
    <location>
        <begin position="278"/>
        <end position="303"/>
    </location>
</feature>
<evidence type="ECO:0000256" key="2">
    <source>
        <dbReference type="ARBA" id="ARBA00022448"/>
    </source>
</evidence>
<keyword evidence="4 6" id="KW-1133">Transmembrane helix</keyword>
<dbReference type="Pfam" id="PF01566">
    <property type="entry name" value="Nramp"/>
    <property type="match status" value="1"/>
</dbReference>
<evidence type="ECO:0000256" key="1">
    <source>
        <dbReference type="ARBA" id="ARBA00004141"/>
    </source>
</evidence>
<dbReference type="GO" id="GO:0015086">
    <property type="term" value="F:cadmium ion transmembrane transporter activity"/>
    <property type="evidence" value="ECO:0007669"/>
    <property type="project" value="TreeGrafter"/>
</dbReference>
<evidence type="ECO:0000256" key="4">
    <source>
        <dbReference type="ARBA" id="ARBA00022989"/>
    </source>
</evidence>
<protein>
    <submittedName>
        <fullName evidence="7">Unannotated protein</fullName>
    </submittedName>
</protein>
<feature type="transmembrane region" description="Helical" evidence="6">
    <location>
        <begin position="236"/>
        <end position="258"/>
    </location>
</feature>
<dbReference type="PANTHER" id="PTHR11706:SF33">
    <property type="entry name" value="NATURAL RESISTANCE-ASSOCIATED MACROPHAGE PROTEIN 2"/>
    <property type="match status" value="1"/>
</dbReference>
<feature type="transmembrane region" description="Helical" evidence="6">
    <location>
        <begin position="41"/>
        <end position="67"/>
    </location>
</feature>